<evidence type="ECO:0000256" key="1">
    <source>
        <dbReference type="SAM" id="MobiDB-lite"/>
    </source>
</evidence>
<feature type="region of interest" description="Disordered" evidence="1">
    <location>
        <begin position="48"/>
        <end position="78"/>
    </location>
</feature>
<feature type="compositionally biased region" description="Acidic residues" evidence="1">
    <location>
        <begin position="50"/>
        <end position="64"/>
    </location>
</feature>
<feature type="region of interest" description="Disordered" evidence="1">
    <location>
        <begin position="132"/>
        <end position="219"/>
    </location>
</feature>
<comment type="caution">
    <text evidence="2">The sequence shown here is derived from an EMBL/GenBank/DDBJ whole genome shotgun (WGS) entry which is preliminary data.</text>
</comment>
<feature type="compositionally biased region" description="Low complexity" evidence="1">
    <location>
        <begin position="135"/>
        <end position="149"/>
    </location>
</feature>
<dbReference type="Proteomes" id="UP001190700">
    <property type="component" value="Unassembled WGS sequence"/>
</dbReference>
<dbReference type="AlphaFoldDB" id="A0AAE0BGH1"/>
<evidence type="ECO:0000313" key="2">
    <source>
        <dbReference type="EMBL" id="KAK3235415.1"/>
    </source>
</evidence>
<sequence>MAELQLLMGQMGLESSDTETAEEFVLDSDEVVIEEQKEVSTIVAEVLQTEPEELMSSAEEETEDQRDSGESDPELIVPSLKRAREMAQQLELFTQENVKQLGVQSAETVSWLSWQLTKMLVSDGARQTKVDNFFSPAAAGEPSAAGSEGSPRDSDWEGEGVSDLEEDLQDSLVSVVPETQDSVPQWPAGAPHQGDGARLMEEETEDLVDFDEEDADHME</sequence>
<gene>
    <name evidence="2" type="ORF">CYMTET_54378</name>
</gene>
<accession>A0AAE0BGH1</accession>
<evidence type="ECO:0000313" key="3">
    <source>
        <dbReference type="Proteomes" id="UP001190700"/>
    </source>
</evidence>
<proteinExistence type="predicted"/>
<organism evidence="2 3">
    <name type="scientific">Cymbomonas tetramitiformis</name>
    <dbReference type="NCBI Taxonomy" id="36881"/>
    <lineage>
        <taxon>Eukaryota</taxon>
        <taxon>Viridiplantae</taxon>
        <taxon>Chlorophyta</taxon>
        <taxon>Pyramimonadophyceae</taxon>
        <taxon>Pyramimonadales</taxon>
        <taxon>Pyramimonadaceae</taxon>
        <taxon>Cymbomonas</taxon>
    </lineage>
</organism>
<keyword evidence="3" id="KW-1185">Reference proteome</keyword>
<dbReference type="EMBL" id="LGRX02035293">
    <property type="protein sequence ID" value="KAK3235415.1"/>
    <property type="molecule type" value="Genomic_DNA"/>
</dbReference>
<feature type="compositionally biased region" description="Acidic residues" evidence="1">
    <location>
        <begin position="156"/>
        <end position="169"/>
    </location>
</feature>
<feature type="compositionally biased region" description="Acidic residues" evidence="1">
    <location>
        <begin position="202"/>
        <end position="219"/>
    </location>
</feature>
<name>A0AAE0BGH1_9CHLO</name>
<reference evidence="2 3" key="1">
    <citation type="journal article" date="2015" name="Genome Biol. Evol.">
        <title>Comparative Genomics of a Bacterivorous Green Alga Reveals Evolutionary Causalities and Consequences of Phago-Mixotrophic Mode of Nutrition.</title>
        <authorList>
            <person name="Burns J.A."/>
            <person name="Paasch A."/>
            <person name="Narechania A."/>
            <person name="Kim E."/>
        </authorList>
    </citation>
    <scope>NUCLEOTIDE SEQUENCE [LARGE SCALE GENOMIC DNA]</scope>
    <source>
        <strain evidence="2 3">PLY_AMNH</strain>
    </source>
</reference>
<protein>
    <submittedName>
        <fullName evidence="2">Uncharacterized protein</fullName>
    </submittedName>
</protein>